<organism evidence="1 2">
    <name type="scientific">Smallanthus sonchifolius</name>
    <dbReference type="NCBI Taxonomy" id="185202"/>
    <lineage>
        <taxon>Eukaryota</taxon>
        <taxon>Viridiplantae</taxon>
        <taxon>Streptophyta</taxon>
        <taxon>Embryophyta</taxon>
        <taxon>Tracheophyta</taxon>
        <taxon>Spermatophyta</taxon>
        <taxon>Magnoliopsida</taxon>
        <taxon>eudicotyledons</taxon>
        <taxon>Gunneridae</taxon>
        <taxon>Pentapetalae</taxon>
        <taxon>asterids</taxon>
        <taxon>campanulids</taxon>
        <taxon>Asterales</taxon>
        <taxon>Asteraceae</taxon>
        <taxon>Asteroideae</taxon>
        <taxon>Heliantheae alliance</taxon>
        <taxon>Millerieae</taxon>
        <taxon>Smallanthus</taxon>
    </lineage>
</organism>
<keyword evidence="2" id="KW-1185">Reference proteome</keyword>
<proteinExistence type="predicted"/>
<reference evidence="1 2" key="2">
    <citation type="journal article" date="2022" name="Mol. Ecol. Resour.">
        <title>The genomes of chicory, endive, great burdock and yacon provide insights into Asteraceae paleo-polyploidization history and plant inulin production.</title>
        <authorList>
            <person name="Fan W."/>
            <person name="Wang S."/>
            <person name="Wang H."/>
            <person name="Wang A."/>
            <person name="Jiang F."/>
            <person name="Liu H."/>
            <person name="Zhao H."/>
            <person name="Xu D."/>
            <person name="Zhang Y."/>
        </authorList>
    </citation>
    <scope>NUCLEOTIDE SEQUENCE [LARGE SCALE GENOMIC DNA]</scope>
    <source>
        <strain evidence="2">cv. Yunnan</strain>
        <tissue evidence="1">Leaves</tissue>
    </source>
</reference>
<comment type="caution">
    <text evidence="1">The sequence shown here is derived from an EMBL/GenBank/DDBJ whole genome shotgun (WGS) entry which is preliminary data.</text>
</comment>
<evidence type="ECO:0000313" key="2">
    <source>
        <dbReference type="Proteomes" id="UP001056120"/>
    </source>
</evidence>
<evidence type="ECO:0000313" key="1">
    <source>
        <dbReference type="EMBL" id="KAI3725821.1"/>
    </source>
</evidence>
<name>A0ACB9BUU4_9ASTR</name>
<sequence>MLLTKENDFLILNLNFMMLPLAMNNAILKNECLQENELVLKRAFEIFCNMGVAGSSRAKLLATFCDKILKNGGSEKLSDEAIEDILEKVFELRLRVSIMMWGHRFFSGRIEEMDGCIDQGYSLTHFNIDQFNDVRLQENISILSGF</sequence>
<gene>
    <name evidence="1" type="ORF">L1987_65616</name>
</gene>
<reference evidence="2" key="1">
    <citation type="journal article" date="2022" name="Mol. Ecol. Resour.">
        <title>The genomes of chicory, endive, great burdock and yacon provide insights into Asteraceae palaeo-polyploidization history and plant inulin production.</title>
        <authorList>
            <person name="Fan W."/>
            <person name="Wang S."/>
            <person name="Wang H."/>
            <person name="Wang A."/>
            <person name="Jiang F."/>
            <person name="Liu H."/>
            <person name="Zhao H."/>
            <person name="Xu D."/>
            <person name="Zhang Y."/>
        </authorList>
    </citation>
    <scope>NUCLEOTIDE SEQUENCE [LARGE SCALE GENOMIC DNA]</scope>
    <source>
        <strain evidence="2">cv. Yunnan</strain>
    </source>
</reference>
<protein>
    <submittedName>
        <fullName evidence="1">Uncharacterized protein</fullName>
    </submittedName>
</protein>
<dbReference type="Proteomes" id="UP001056120">
    <property type="component" value="Linkage Group LG22"/>
</dbReference>
<accession>A0ACB9BUU4</accession>
<dbReference type="EMBL" id="CM042039">
    <property type="protein sequence ID" value="KAI3725821.1"/>
    <property type="molecule type" value="Genomic_DNA"/>
</dbReference>